<dbReference type="CDD" id="cd16321">
    <property type="entry name" value="MraZ_C"/>
    <property type="match status" value="1"/>
</dbReference>
<sequence length="144" mass="16501">MLIGEYSHTIDAKKRLAVPSKLRKELGERAVLTRGLDTCLFLYPEKEWQKLTEKLGELPVGQASTRSFLRLMLAGAIEVELDQLGRILLPDYLKEYAGLKQKVVITGVYNRLEIWDEERWGNYKGDVEKNTDMIAEKLGELGLY</sequence>
<dbReference type="GO" id="GO:0005737">
    <property type="term" value="C:cytoplasm"/>
    <property type="evidence" value="ECO:0007669"/>
    <property type="project" value="UniProtKB-UniRule"/>
</dbReference>
<feature type="domain" description="SpoVT-AbrB" evidence="8">
    <location>
        <begin position="5"/>
        <end position="47"/>
    </location>
</feature>
<keyword evidence="4 7" id="KW-0805">Transcription regulation</keyword>
<evidence type="ECO:0000256" key="3">
    <source>
        <dbReference type="ARBA" id="ARBA00022737"/>
    </source>
</evidence>
<dbReference type="GO" id="GO:2000143">
    <property type="term" value="P:negative regulation of DNA-templated transcription initiation"/>
    <property type="evidence" value="ECO:0007669"/>
    <property type="project" value="TreeGrafter"/>
</dbReference>
<keyword evidence="2 7" id="KW-0963">Cytoplasm</keyword>
<comment type="subcellular location">
    <subcellularLocation>
        <location evidence="7">Cytoplasm</location>
        <location evidence="7">Nucleoid</location>
    </subcellularLocation>
</comment>
<dbReference type="InterPro" id="IPR037914">
    <property type="entry name" value="SpoVT-AbrB_sf"/>
</dbReference>
<evidence type="ECO:0000256" key="4">
    <source>
        <dbReference type="ARBA" id="ARBA00023015"/>
    </source>
</evidence>
<evidence type="ECO:0000256" key="2">
    <source>
        <dbReference type="ARBA" id="ARBA00022490"/>
    </source>
</evidence>
<dbReference type="Pfam" id="PF02381">
    <property type="entry name" value="MraZ"/>
    <property type="match status" value="2"/>
</dbReference>
<keyword evidence="5 7" id="KW-0238">DNA-binding</keyword>
<evidence type="ECO:0000313" key="9">
    <source>
        <dbReference type="EMBL" id="KKW21022.1"/>
    </source>
</evidence>
<keyword evidence="3" id="KW-0677">Repeat</keyword>
<dbReference type="InterPro" id="IPR035642">
    <property type="entry name" value="MraZ_N"/>
</dbReference>
<dbReference type="Proteomes" id="UP000034201">
    <property type="component" value="Unassembled WGS sequence"/>
</dbReference>
<reference evidence="9 10" key="1">
    <citation type="journal article" date="2015" name="Nature">
        <title>rRNA introns, odd ribosomes, and small enigmatic genomes across a large radiation of phyla.</title>
        <authorList>
            <person name="Brown C.T."/>
            <person name="Hug L.A."/>
            <person name="Thomas B.C."/>
            <person name="Sharon I."/>
            <person name="Castelle C.J."/>
            <person name="Singh A."/>
            <person name="Wilkins M.J."/>
            <person name="Williams K.H."/>
            <person name="Banfield J.F."/>
        </authorList>
    </citation>
    <scope>NUCLEOTIDE SEQUENCE [LARGE SCALE GENOMIC DNA]</scope>
</reference>
<dbReference type="InterPro" id="IPR020603">
    <property type="entry name" value="MraZ_dom"/>
</dbReference>
<dbReference type="Gene3D" id="3.40.1550.20">
    <property type="entry name" value="Transcriptional regulator MraZ domain"/>
    <property type="match status" value="1"/>
</dbReference>
<evidence type="ECO:0000256" key="7">
    <source>
        <dbReference type="HAMAP-Rule" id="MF_01008"/>
    </source>
</evidence>
<dbReference type="GO" id="GO:0000976">
    <property type="term" value="F:transcription cis-regulatory region binding"/>
    <property type="evidence" value="ECO:0007669"/>
    <property type="project" value="TreeGrafter"/>
</dbReference>
<comment type="similarity">
    <text evidence="7">Belongs to the MraZ family.</text>
</comment>
<evidence type="ECO:0000259" key="8">
    <source>
        <dbReference type="PROSITE" id="PS51740"/>
    </source>
</evidence>
<dbReference type="HAMAP" id="MF_01008">
    <property type="entry name" value="MraZ"/>
    <property type="match status" value="1"/>
</dbReference>
<dbReference type="GO" id="GO:0003700">
    <property type="term" value="F:DNA-binding transcription factor activity"/>
    <property type="evidence" value="ECO:0007669"/>
    <property type="project" value="UniProtKB-UniRule"/>
</dbReference>
<dbReference type="PANTHER" id="PTHR34701:SF1">
    <property type="entry name" value="TRANSCRIPTIONAL REGULATOR MRAZ"/>
    <property type="match status" value="1"/>
</dbReference>
<dbReference type="PROSITE" id="PS51740">
    <property type="entry name" value="SPOVT_ABRB"/>
    <property type="match status" value="2"/>
</dbReference>
<dbReference type="PANTHER" id="PTHR34701">
    <property type="entry name" value="TRANSCRIPTIONAL REGULATOR MRAZ"/>
    <property type="match status" value="1"/>
</dbReference>
<name>A0A0G1Z125_9BACT</name>
<dbReference type="EMBL" id="LCQQ01000017">
    <property type="protein sequence ID" value="KKW21022.1"/>
    <property type="molecule type" value="Genomic_DNA"/>
</dbReference>
<dbReference type="NCBIfam" id="TIGR00242">
    <property type="entry name" value="division/cell wall cluster transcriptional repressor MraZ"/>
    <property type="match status" value="1"/>
</dbReference>
<dbReference type="InterPro" id="IPR038619">
    <property type="entry name" value="MraZ_sf"/>
</dbReference>
<evidence type="ECO:0000313" key="10">
    <source>
        <dbReference type="Proteomes" id="UP000034201"/>
    </source>
</evidence>
<dbReference type="InterPro" id="IPR003444">
    <property type="entry name" value="MraZ"/>
</dbReference>
<dbReference type="CDD" id="cd16320">
    <property type="entry name" value="MraZ_N"/>
    <property type="match status" value="1"/>
</dbReference>
<protein>
    <recommendedName>
        <fullName evidence="1 7">Transcriptional regulator MraZ</fullName>
    </recommendedName>
</protein>
<dbReference type="InterPro" id="IPR007159">
    <property type="entry name" value="SpoVT-AbrB_dom"/>
</dbReference>
<organism evidence="9 10">
    <name type="scientific">Candidatus Adlerbacteria bacterium GW2011_GWC1_50_9</name>
    <dbReference type="NCBI Taxonomy" id="1618608"/>
    <lineage>
        <taxon>Bacteria</taxon>
        <taxon>Candidatus Adleribacteriota</taxon>
    </lineage>
</organism>
<evidence type="ECO:0000256" key="6">
    <source>
        <dbReference type="ARBA" id="ARBA00023163"/>
    </source>
</evidence>
<feature type="domain" description="SpoVT-AbrB" evidence="8">
    <location>
        <begin position="76"/>
        <end position="119"/>
    </location>
</feature>
<comment type="subunit">
    <text evidence="7">Forms oligomers.</text>
</comment>
<evidence type="ECO:0000256" key="5">
    <source>
        <dbReference type="ARBA" id="ARBA00023125"/>
    </source>
</evidence>
<proteinExistence type="inferred from homology"/>
<dbReference type="AlphaFoldDB" id="A0A0G1Z125"/>
<comment type="caution">
    <text evidence="9">The sequence shown here is derived from an EMBL/GenBank/DDBJ whole genome shotgun (WGS) entry which is preliminary data.</text>
</comment>
<dbReference type="SUPFAM" id="SSF89447">
    <property type="entry name" value="AbrB/MazE/MraZ-like"/>
    <property type="match status" value="1"/>
</dbReference>
<keyword evidence="6 7" id="KW-0804">Transcription</keyword>
<dbReference type="InterPro" id="IPR035644">
    <property type="entry name" value="MraZ_C"/>
</dbReference>
<dbReference type="GO" id="GO:0009295">
    <property type="term" value="C:nucleoid"/>
    <property type="evidence" value="ECO:0007669"/>
    <property type="project" value="UniProtKB-SubCell"/>
</dbReference>
<accession>A0A0G1Z125</accession>
<gene>
    <name evidence="7" type="primary">mraZ</name>
    <name evidence="9" type="ORF">UY61_C0017G0009</name>
</gene>
<evidence type="ECO:0000256" key="1">
    <source>
        <dbReference type="ARBA" id="ARBA00013860"/>
    </source>
</evidence>